<feature type="compositionally biased region" description="Basic and acidic residues" evidence="1">
    <location>
        <begin position="217"/>
        <end position="229"/>
    </location>
</feature>
<organism evidence="2 3">
    <name type="scientific">Phyllosticta citribraziliensis</name>
    <dbReference type="NCBI Taxonomy" id="989973"/>
    <lineage>
        <taxon>Eukaryota</taxon>
        <taxon>Fungi</taxon>
        <taxon>Dikarya</taxon>
        <taxon>Ascomycota</taxon>
        <taxon>Pezizomycotina</taxon>
        <taxon>Dothideomycetes</taxon>
        <taxon>Dothideomycetes incertae sedis</taxon>
        <taxon>Botryosphaeriales</taxon>
        <taxon>Phyllostictaceae</taxon>
        <taxon>Phyllosticta</taxon>
    </lineage>
</organism>
<feature type="compositionally biased region" description="Basic and acidic residues" evidence="1">
    <location>
        <begin position="578"/>
        <end position="588"/>
    </location>
</feature>
<gene>
    <name evidence="2" type="ORF">J3D65DRAFT_599842</name>
</gene>
<feature type="region of interest" description="Disordered" evidence="1">
    <location>
        <begin position="508"/>
        <end position="527"/>
    </location>
</feature>
<accession>A0ABR1M369</accession>
<keyword evidence="3" id="KW-1185">Reference proteome</keyword>
<protein>
    <submittedName>
        <fullName evidence="2">Uncharacterized protein</fullName>
    </submittedName>
</protein>
<comment type="caution">
    <text evidence="2">The sequence shown here is derived from an EMBL/GenBank/DDBJ whole genome shotgun (WGS) entry which is preliminary data.</text>
</comment>
<feature type="compositionally biased region" description="Basic residues" evidence="1">
    <location>
        <begin position="132"/>
        <end position="141"/>
    </location>
</feature>
<feature type="compositionally biased region" description="Basic and acidic residues" evidence="1">
    <location>
        <begin position="626"/>
        <end position="641"/>
    </location>
</feature>
<feature type="region of interest" description="Disordered" evidence="1">
    <location>
        <begin position="429"/>
        <end position="460"/>
    </location>
</feature>
<evidence type="ECO:0000256" key="1">
    <source>
        <dbReference type="SAM" id="MobiDB-lite"/>
    </source>
</evidence>
<feature type="compositionally biased region" description="Basic and acidic residues" evidence="1">
    <location>
        <begin position="51"/>
        <end position="66"/>
    </location>
</feature>
<dbReference type="EMBL" id="JBBPEH010000002">
    <property type="protein sequence ID" value="KAK7542037.1"/>
    <property type="molecule type" value="Genomic_DNA"/>
</dbReference>
<feature type="compositionally biased region" description="Basic and acidic residues" evidence="1">
    <location>
        <begin position="187"/>
        <end position="201"/>
    </location>
</feature>
<proteinExistence type="predicted"/>
<dbReference type="Proteomes" id="UP001360953">
    <property type="component" value="Unassembled WGS sequence"/>
</dbReference>
<feature type="region of interest" description="Disordered" evidence="1">
    <location>
        <begin position="575"/>
        <end position="594"/>
    </location>
</feature>
<feature type="region of interest" description="Disordered" evidence="1">
    <location>
        <begin position="25"/>
        <end position="254"/>
    </location>
</feature>
<name>A0ABR1M369_9PEZI</name>
<feature type="compositionally biased region" description="Basic and acidic residues" evidence="1">
    <location>
        <begin position="85"/>
        <end position="104"/>
    </location>
</feature>
<dbReference type="RefSeq" id="XP_066658330.1">
    <property type="nucleotide sequence ID" value="XM_066797931.1"/>
</dbReference>
<evidence type="ECO:0000313" key="3">
    <source>
        <dbReference type="Proteomes" id="UP001360953"/>
    </source>
</evidence>
<dbReference type="GeneID" id="92030837"/>
<evidence type="ECO:0000313" key="2">
    <source>
        <dbReference type="EMBL" id="KAK7542037.1"/>
    </source>
</evidence>
<feature type="compositionally biased region" description="Acidic residues" evidence="1">
    <location>
        <begin position="113"/>
        <end position="126"/>
    </location>
</feature>
<feature type="region of interest" description="Disordered" evidence="1">
    <location>
        <begin position="626"/>
        <end position="656"/>
    </location>
</feature>
<feature type="compositionally biased region" description="Basic residues" evidence="1">
    <location>
        <begin position="442"/>
        <end position="451"/>
    </location>
</feature>
<feature type="region of interest" description="Disordered" evidence="1">
    <location>
        <begin position="346"/>
        <end position="370"/>
    </location>
</feature>
<reference evidence="2 3" key="1">
    <citation type="submission" date="2024-04" db="EMBL/GenBank/DDBJ databases">
        <title>Phyllosticta paracitricarpa is synonymous to the EU quarantine fungus P. citricarpa based on phylogenomic analyses.</title>
        <authorList>
            <consortium name="Lawrence Berkeley National Laboratory"/>
            <person name="Van ingen-buijs V.A."/>
            <person name="Van westerhoven A.C."/>
            <person name="Haridas S."/>
            <person name="Skiadas P."/>
            <person name="Martin F."/>
            <person name="Groenewald J.Z."/>
            <person name="Crous P.W."/>
            <person name="Seidl M.F."/>
        </authorList>
    </citation>
    <scope>NUCLEOTIDE SEQUENCE [LARGE SCALE GENOMIC DNA]</scope>
    <source>
        <strain evidence="2 3">CPC 17464</strain>
    </source>
</reference>
<sequence length="656" mass="71642">MLRYRATEIRLTAQDIEDGSNRLAARRAAGNTRSAPCKIAPPENPGPRLRQGPERSRDESIVHPETLHGPQACTFEQSSPYLPAEDPKASTKISAKPERARRDATCSSPNDASSEDESICTSDPEDLSTHPTRSHRLKKRTANQASSLEKAGPGTSTLGRSLPQYDGSLDLHRISVPSAQLGARDFPNTKRSGESKQEAESTRPTPKHGALPTSRRSRADESRTRKTKEQATASQAENAHASPPKSSGKTRDPVAQQNLDLSSLDHAASGSGILIPIIRLPSNSSTRHSSDSERRRHSLPAVANVSPFGTLSRSPSVSQISEHSSRNASIRSSFLFRNTSTPDLLRPLLGVPSVGSTSSRDVSAVPSRENSPTLSATLLDLINRETSPLDCLEKETRSQIACAPSSMSRVSPCASQDTRRPLLELRMPTFESPERMSPPPRRVPRHRHSPSPRRPMPTFAEIPHSNFSSLDVLPSFSFDSSPPQPSGGFIERYPTAAGSRTLRTLSPHLTTASMPSLQPPPERHSRRRASGNAHVQVARVHAHGRTIQQAWSPAVDSAASTAMAVATAAAHAAAAATESRRNTMDIQHRRPQRLRSVSARLLPPWQDEQENSGRAERQAMMAEIEARRRYVEQTSDGRIDRTPPNLGRFESRAFQQ</sequence>